<feature type="compositionally biased region" description="Basic and acidic residues" evidence="3">
    <location>
        <begin position="427"/>
        <end position="456"/>
    </location>
</feature>
<reference evidence="5" key="1">
    <citation type="journal article" date="2020" name="Stud. Mycol.">
        <title>101 Dothideomycetes genomes: a test case for predicting lifestyles and emergence of pathogens.</title>
        <authorList>
            <person name="Haridas S."/>
            <person name="Albert R."/>
            <person name="Binder M."/>
            <person name="Bloem J."/>
            <person name="Labutti K."/>
            <person name="Salamov A."/>
            <person name="Andreopoulos B."/>
            <person name="Baker S."/>
            <person name="Barry K."/>
            <person name="Bills G."/>
            <person name="Bluhm B."/>
            <person name="Cannon C."/>
            <person name="Castanera R."/>
            <person name="Culley D."/>
            <person name="Daum C."/>
            <person name="Ezra D."/>
            <person name="Gonzalez J."/>
            <person name="Henrissat B."/>
            <person name="Kuo A."/>
            <person name="Liang C."/>
            <person name="Lipzen A."/>
            <person name="Lutzoni F."/>
            <person name="Magnuson J."/>
            <person name="Mondo S."/>
            <person name="Nolan M."/>
            <person name="Ohm R."/>
            <person name="Pangilinan J."/>
            <person name="Park H.-J."/>
            <person name="Ramirez L."/>
            <person name="Alfaro M."/>
            <person name="Sun H."/>
            <person name="Tritt A."/>
            <person name="Yoshinaga Y."/>
            <person name="Zwiers L.-H."/>
            <person name="Turgeon B."/>
            <person name="Goodwin S."/>
            <person name="Spatafora J."/>
            <person name="Crous P."/>
            <person name="Grigoriev I."/>
        </authorList>
    </citation>
    <scope>NUCLEOTIDE SEQUENCE</scope>
    <source>
        <strain evidence="5">CBS 115976</strain>
    </source>
</reference>
<feature type="region of interest" description="Disordered" evidence="3">
    <location>
        <begin position="186"/>
        <end position="252"/>
    </location>
</feature>
<feature type="compositionally biased region" description="Basic residues" evidence="3">
    <location>
        <begin position="502"/>
        <end position="514"/>
    </location>
</feature>
<feature type="compositionally biased region" description="Basic and acidic residues" evidence="3">
    <location>
        <begin position="343"/>
        <end position="355"/>
    </location>
</feature>
<evidence type="ECO:0000256" key="2">
    <source>
        <dbReference type="ARBA" id="ARBA00023242"/>
    </source>
</evidence>
<dbReference type="Pfam" id="PF07808">
    <property type="entry name" value="RED_N"/>
    <property type="match status" value="1"/>
</dbReference>
<proteinExistence type="predicted"/>
<dbReference type="AlphaFoldDB" id="A0A6A6UHH8"/>
<feature type="compositionally biased region" description="Polar residues" evidence="3">
    <location>
        <begin position="56"/>
        <end position="73"/>
    </location>
</feature>
<evidence type="ECO:0000313" key="5">
    <source>
        <dbReference type="EMBL" id="KAF2670897.1"/>
    </source>
</evidence>
<feature type="compositionally biased region" description="Low complexity" evidence="3">
    <location>
        <begin position="11"/>
        <end position="26"/>
    </location>
</feature>
<comment type="subcellular location">
    <subcellularLocation>
        <location evidence="1">Nucleus</location>
    </subcellularLocation>
</comment>
<feature type="compositionally biased region" description="Acidic residues" evidence="3">
    <location>
        <begin position="312"/>
        <end position="325"/>
    </location>
</feature>
<evidence type="ECO:0000256" key="1">
    <source>
        <dbReference type="ARBA" id="ARBA00004123"/>
    </source>
</evidence>
<evidence type="ECO:0000259" key="4">
    <source>
        <dbReference type="Pfam" id="PF07808"/>
    </source>
</evidence>
<evidence type="ECO:0000313" key="6">
    <source>
        <dbReference type="Proteomes" id="UP000799302"/>
    </source>
</evidence>
<feature type="compositionally biased region" description="Polar residues" evidence="3">
    <location>
        <begin position="27"/>
        <end position="47"/>
    </location>
</feature>
<keyword evidence="6" id="KW-1185">Reference proteome</keyword>
<feature type="compositionally biased region" description="Basic and acidic residues" evidence="3">
    <location>
        <begin position="240"/>
        <end position="252"/>
    </location>
</feature>
<keyword evidence="2" id="KW-0539">Nucleus</keyword>
<dbReference type="GO" id="GO:0005634">
    <property type="term" value="C:nucleus"/>
    <property type="evidence" value="ECO:0007669"/>
    <property type="project" value="UniProtKB-SubCell"/>
</dbReference>
<feature type="compositionally biased region" description="Basic and acidic residues" evidence="3">
    <location>
        <begin position="207"/>
        <end position="224"/>
    </location>
</feature>
<dbReference type="OrthoDB" id="3366823at2759"/>
<protein>
    <recommendedName>
        <fullName evidence="4">RED-like N-terminal domain-containing protein</fullName>
    </recommendedName>
</protein>
<gene>
    <name evidence="5" type="ORF">BT63DRAFT_423173</name>
</gene>
<feature type="region of interest" description="Disordered" evidence="3">
    <location>
        <begin position="1"/>
        <end position="103"/>
    </location>
</feature>
<accession>A0A6A6UHH8</accession>
<dbReference type="PANTHER" id="PTHR12765">
    <property type="entry name" value="RED PROTEIN IK FACTOR CYTOKINE IK"/>
    <property type="match status" value="1"/>
</dbReference>
<feature type="domain" description="RED-like N-terminal" evidence="4">
    <location>
        <begin position="80"/>
        <end position="193"/>
    </location>
</feature>
<organism evidence="5 6">
    <name type="scientific">Microthyrium microscopicum</name>
    <dbReference type="NCBI Taxonomy" id="703497"/>
    <lineage>
        <taxon>Eukaryota</taxon>
        <taxon>Fungi</taxon>
        <taxon>Dikarya</taxon>
        <taxon>Ascomycota</taxon>
        <taxon>Pezizomycotina</taxon>
        <taxon>Dothideomycetes</taxon>
        <taxon>Dothideomycetes incertae sedis</taxon>
        <taxon>Microthyriales</taxon>
        <taxon>Microthyriaceae</taxon>
        <taxon>Microthyrium</taxon>
    </lineage>
</organism>
<feature type="region of interest" description="Disordered" evidence="3">
    <location>
        <begin position="425"/>
        <end position="530"/>
    </location>
</feature>
<feature type="compositionally biased region" description="Basic and acidic residues" evidence="3">
    <location>
        <begin position="378"/>
        <end position="395"/>
    </location>
</feature>
<dbReference type="Proteomes" id="UP000799302">
    <property type="component" value="Unassembled WGS sequence"/>
</dbReference>
<feature type="compositionally biased region" description="Basic and acidic residues" evidence="3">
    <location>
        <begin position="276"/>
        <end position="291"/>
    </location>
</feature>
<dbReference type="InterPro" id="IPR012916">
    <property type="entry name" value="RED_N"/>
</dbReference>
<dbReference type="EMBL" id="MU004233">
    <property type="protein sequence ID" value="KAF2670897.1"/>
    <property type="molecule type" value="Genomic_DNA"/>
</dbReference>
<feature type="region of interest" description="Disordered" evidence="3">
    <location>
        <begin position="266"/>
        <end position="408"/>
    </location>
</feature>
<sequence>MNNDQFRRLIASNSSKVASDSSPKDATSTTKHGSRSTALMTPRTVKNSAGADYAQQFANSHPSQRPSKNSKNFKSIAPKGVKLAKGYQDRTHSRVDDEDDEAGKQIKELEKSLKEGEIDLATFEQRRDAITGGDLEKTHLVKGLDWKLLARIKKGEDPTAAPTEEAVGDIDDEFEQLEQHEVVAAQKEAKVKQGQKADPGRSAGTKRTRDEILAELKASRKRAAEAAQPAQSQLGTKFRRVGEPKESTRLEVDNMGREVLIITDAKGNVKRKVRKTKEEDKPELEMPDKDAVVLGADVSIPDFPEPEKGEESEGDIYADVGDDYDPLAGLAGSDSDSEDSDKDEPKKKETSKDPTSDTELEAAISEKRPQGDSTLQPESKESTAIKEPPEKRRNYFNDGPSSLSVLDKITNPLHDPAVFAALAQKAKGSEAAEKPLTEEEQRLKKRAEMLAGRDRDLDDMDMGFGGSRFDDADEMAMEDSNVKLAEWQGGDGDDDDGEQKGKGKRKRGAKKRKGDKNSAADVLKVIESRK</sequence>
<name>A0A6A6UHH8_9PEZI</name>
<dbReference type="InterPro" id="IPR039896">
    <property type="entry name" value="Red-like"/>
</dbReference>
<evidence type="ECO:0000256" key="3">
    <source>
        <dbReference type="SAM" id="MobiDB-lite"/>
    </source>
</evidence>